<keyword evidence="4" id="KW-1185">Reference proteome</keyword>
<dbReference type="PANTHER" id="PTHR44167">
    <property type="entry name" value="OVARIAN-SPECIFIC SERINE/THREONINE-PROTEIN KINASE LOK-RELATED"/>
    <property type="match status" value="1"/>
</dbReference>
<dbReference type="Proteomes" id="UP000002762">
    <property type="component" value="Unassembled WGS sequence"/>
</dbReference>
<dbReference type="PROSITE" id="PS00107">
    <property type="entry name" value="PROTEIN_KINASE_ATP"/>
    <property type="match status" value="1"/>
</dbReference>
<dbReference type="AlphaFoldDB" id="J4W914"/>
<dbReference type="EMBL" id="JH725159">
    <property type="protein sequence ID" value="EJP66695.1"/>
    <property type="molecule type" value="Genomic_DNA"/>
</dbReference>
<feature type="binding site" evidence="1">
    <location>
        <position position="233"/>
    </location>
    <ligand>
        <name>ATP</name>
        <dbReference type="ChEBI" id="CHEBI:30616"/>
    </ligand>
</feature>
<evidence type="ECO:0000313" key="4">
    <source>
        <dbReference type="Proteomes" id="UP000002762"/>
    </source>
</evidence>
<reference evidence="3 4" key="1">
    <citation type="journal article" date="2012" name="Sci. Rep.">
        <title>Genomic perspectives on the evolution of fungal entomopathogenicity in Beauveria bassiana.</title>
        <authorList>
            <person name="Xiao G."/>
            <person name="Ying S.H."/>
            <person name="Zheng P."/>
            <person name="Wang Z.L."/>
            <person name="Zhang S."/>
            <person name="Xie X.Q."/>
            <person name="Shang Y."/>
            <person name="St Leger R.J."/>
            <person name="Zhao G.P."/>
            <person name="Wang C."/>
            <person name="Feng M.G."/>
        </authorList>
    </citation>
    <scope>NUCLEOTIDE SEQUENCE [LARGE SCALE GENOMIC DNA]</scope>
    <source>
        <strain evidence="3 4">ARSEF 2860</strain>
    </source>
</reference>
<dbReference type="GO" id="GO:0005634">
    <property type="term" value="C:nucleus"/>
    <property type="evidence" value="ECO:0007669"/>
    <property type="project" value="TreeGrafter"/>
</dbReference>
<dbReference type="Pfam" id="PF00069">
    <property type="entry name" value="Pkinase"/>
    <property type="match status" value="1"/>
</dbReference>
<dbReference type="InterPro" id="IPR011009">
    <property type="entry name" value="Kinase-like_dom_sf"/>
</dbReference>
<dbReference type="PANTHER" id="PTHR44167:SF24">
    <property type="entry name" value="SERINE_THREONINE-PROTEIN KINASE CHK2"/>
    <property type="match status" value="1"/>
</dbReference>
<keyword evidence="1" id="KW-0067">ATP-binding</keyword>
<keyword evidence="1" id="KW-0547">Nucleotide-binding</keyword>
<dbReference type="RefSeq" id="XP_008597954.1">
    <property type="nucleotide sequence ID" value="XM_008599732.1"/>
</dbReference>
<gene>
    <name evidence="3" type="ORF">BBA_04635</name>
</gene>
<dbReference type="GO" id="GO:0005737">
    <property type="term" value="C:cytoplasm"/>
    <property type="evidence" value="ECO:0007669"/>
    <property type="project" value="TreeGrafter"/>
</dbReference>
<name>J4W914_BEAB2</name>
<evidence type="ECO:0000259" key="2">
    <source>
        <dbReference type="PROSITE" id="PS50011"/>
    </source>
</evidence>
<dbReference type="GO" id="GO:0005524">
    <property type="term" value="F:ATP binding"/>
    <property type="evidence" value="ECO:0007669"/>
    <property type="project" value="UniProtKB-UniRule"/>
</dbReference>
<dbReference type="InterPro" id="IPR017441">
    <property type="entry name" value="Protein_kinase_ATP_BS"/>
</dbReference>
<dbReference type="SMART" id="SM00220">
    <property type="entry name" value="S_TKc"/>
    <property type="match status" value="1"/>
</dbReference>
<feature type="domain" description="Protein kinase" evidence="2">
    <location>
        <begin position="204"/>
        <end position="456"/>
    </location>
</feature>
<dbReference type="SUPFAM" id="SSF56112">
    <property type="entry name" value="Protein kinase-like (PK-like)"/>
    <property type="match status" value="1"/>
</dbReference>
<dbReference type="CDD" id="cd00180">
    <property type="entry name" value="PKc"/>
    <property type="match status" value="1"/>
</dbReference>
<dbReference type="InParanoid" id="J4W914"/>
<dbReference type="PROSITE" id="PS50011">
    <property type="entry name" value="PROTEIN_KINASE_DOM"/>
    <property type="match status" value="1"/>
</dbReference>
<evidence type="ECO:0000256" key="1">
    <source>
        <dbReference type="PROSITE-ProRule" id="PRU10141"/>
    </source>
</evidence>
<protein>
    <submittedName>
        <fullName evidence="3">CAMK kinase</fullName>
    </submittedName>
</protein>
<dbReference type="STRING" id="655819.J4W914"/>
<dbReference type="OrthoDB" id="4062651at2759"/>
<keyword evidence="3" id="KW-0808">Transferase</keyword>
<accession>J4W914</accession>
<sequence>MDLTHRLFSLRPINSAAFQVLNHPRNADLVSEFMLEDALDIGHFESNATLKNACCIATLSPDPNADIVVPGDGKTVSNLQYEFLILDDTRIEFVDKSSLVSCPVRGGENGDENFLLTYSNDQLCKIEFKIDQSNWAEFDIIWRLRFGTSLPSALEARRNAVLPRRKRRTMADTQVLPATNPKPERQQLPRYAANTRATVVARFEYHPCPLGHGTFGTVHRVRDLKRNRLYAVKVQRNSDLVNSELVKREIKILQSLKGDNTNIVQYHGHLMYQETGPVHIFMDLMEGSLHDMVAQKRRPVQLDDDGLARKMYHHVLQGLDHIHSKGFIHRDLKPANILWTLREGELSFCIADFGVSVEQSLAKSAVGTIEFFAPEYKFHCPQTTAIDLWSLFITYLWTTNLENFRNQNLKGYDDLLLWIASLARRRWNDLAAVQELIVLDPKDRATASQMLKHKFKGDGLKIEDRNVPDLPTVMAPEIKNPRTGVKWLHQLVRPSGMPAQEPIHEMAPGNHIFTRLVLWSLNKENNVQVFNQHKQSGGGGRITVVLIGKAFKDCPKSPVTGRPRVTKQKAAAVKRLVIREAIVRGASCQAKVQPAAAAGALIGRTPGLLQS</sequence>
<keyword evidence="3" id="KW-0418">Kinase</keyword>
<dbReference type="Gene3D" id="1.10.510.10">
    <property type="entry name" value="Transferase(Phosphotransferase) domain 1"/>
    <property type="match status" value="1"/>
</dbReference>
<evidence type="ECO:0000313" key="3">
    <source>
        <dbReference type="EMBL" id="EJP66695.1"/>
    </source>
</evidence>
<organism evidence="3 4">
    <name type="scientific">Beauveria bassiana (strain ARSEF 2860)</name>
    <name type="common">White muscardine disease fungus</name>
    <name type="synonym">Tritirachium shiotae</name>
    <dbReference type="NCBI Taxonomy" id="655819"/>
    <lineage>
        <taxon>Eukaryota</taxon>
        <taxon>Fungi</taxon>
        <taxon>Dikarya</taxon>
        <taxon>Ascomycota</taxon>
        <taxon>Pezizomycotina</taxon>
        <taxon>Sordariomycetes</taxon>
        <taxon>Hypocreomycetidae</taxon>
        <taxon>Hypocreales</taxon>
        <taxon>Cordycipitaceae</taxon>
        <taxon>Beauveria</taxon>
    </lineage>
</organism>
<proteinExistence type="predicted"/>
<dbReference type="HOGENOM" id="CLU_446860_0_0_1"/>
<dbReference type="GeneID" id="19887647"/>
<dbReference type="GO" id="GO:0044773">
    <property type="term" value="P:mitotic DNA damage checkpoint signaling"/>
    <property type="evidence" value="ECO:0007669"/>
    <property type="project" value="TreeGrafter"/>
</dbReference>
<dbReference type="GO" id="GO:0004674">
    <property type="term" value="F:protein serine/threonine kinase activity"/>
    <property type="evidence" value="ECO:0007669"/>
    <property type="project" value="TreeGrafter"/>
</dbReference>
<dbReference type="InterPro" id="IPR000719">
    <property type="entry name" value="Prot_kinase_dom"/>
</dbReference>